<dbReference type="Proteomes" id="UP000190935">
    <property type="component" value="Chromosome I"/>
</dbReference>
<reference evidence="3" key="1">
    <citation type="submission" date="2016-11" db="EMBL/GenBank/DDBJ databases">
        <authorList>
            <person name="Papadimitriou K."/>
        </authorList>
    </citation>
    <scope>NUCLEOTIDE SEQUENCE [LARGE SCALE GENOMIC DNA]</scope>
    <source>
        <strain evidence="3">ACA-DC 1533</strain>
    </source>
</reference>
<dbReference type="EMBL" id="DYXG01000095">
    <property type="protein sequence ID" value="HJE97885.1"/>
    <property type="molecule type" value="Genomic_DNA"/>
</dbReference>
<reference evidence="1" key="3">
    <citation type="journal article" date="2021" name="PeerJ">
        <title>Extensive microbial diversity within the chicken gut microbiome revealed by metagenomics and culture.</title>
        <authorList>
            <person name="Gilroy R."/>
            <person name="Ravi A."/>
            <person name="Getino M."/>
            <person name="Pursley I."/>
            <person name="Horton D.L."/>
            <person name="Alikhan N.F."/>
            <person name="Baker D."/>
            <person name="Gharbi K."/>
            <person name="Hall N."/>
            <person name="Watson M."/>
            <person name="Adriaenssens E.M."/>
            <person name="Foster-Nyarko E."/>
            <person name="Jarju S."/>
            <person name="Secka A."/>
            <person name="Antonio M."/>
            <person name="Oren A."/>
            <person name="Chaudhuri R.R."/>
            <person name="La Ragione R."/>
            <person name="Hildebrand F."/>
            <person name="Pallen M.J."/>
        </authorList>
    </citation>
    <scope>NUCLEOTIDE SEQUENCE</scope>
    <source>
        <strain evidence="1">CHK174-6876</strain>
    </source>
</reference>
<dbReference type="KEGG" id="laca:LAC1533_1465"/>
<dbReference type="RefSeq" id="WP_010499469.1">
    <property type="nucleotide sequence ID" value="NZ_CP113926.1"/>
</dbReference>
<protein>
    <submittedName>
        <fullName evidence="1">DUF2969 domain-containing protein</fullName>
    </submittedName>
</protein>
<evidence type="ECO:0000313" key="2">
    <source>
        <dbReference type="EMBL" id="SFV40885.1"/>
    </source>
</evidence>
<dbReference type="EMBL" id="LT630287">
    <property type="protein sequence ID" value="SFV40885.1"/>
    <property type="molecule type" value="Genomic_DNA"/>
</dbReference>
<dbReference type="AlphaFoldDB" id="A0A1K1KPU1"/>
<reference evidence="1" key="4">
    <citation type="submission" date="2021-09" db="EMBL/GenBank/DDBJ databases">
        <authorList>
            <person name="Gilroy R."/>
        </authorList>
    </citation>
    <scope>NUCLEOTIDE SEQUENCE</scope>
    <source>
        <strain evidence="1">CHK174-6876</strain>
    </source>
</reference>
<evidence type="ECO:0000313" key="3">
    <source>
        <dbReference type="Proteomes" id="UP000190935"/>
    </source>
</evidence>
<accession>A0A1K1KPU1</accession>
<dbReference type="Proteomes" id="UP000707535">
    <property type="component" value="Unassembled WGS sequence"/>
</dbReference>
<gene>
    <name evidence="1" type="ORF">K8V00_09710</name>
    <name evidence="2" type="ORF">LAC1533_1465</name>
</gene>
<dbReference type="GeneID" id="95349558"/>
<dbReference type="InterPro" id="IPR021351">
    <property type="entry name" value="DUF2969"/>
</dbReference>
<dbReference type="OrthoDB" id="2299296at2"/>
<organism evidence="2 3">
    <name type="scientific">Ligilactobacillus acidipiscis</name>
    <dbReference type="NCBI Taxonomy" id="89059"/>
    <lineage>
        <taxon>Bacteria</taxon>
        <taxon>Bacillati</taxon>
        <taxon>Bacillota</taxon>
        <taxon>Bacilli</taxon>
        <taxon>Lactobacillales</taxon>
        <taxon>Lactobacillaceae</taxon>
        <taxon>Ligilactobacillus</taxon>
    </lineage>
</organism>
<dbReference type="Pfam" id="PF11184">
    <property type="entry name" value="DUF2969"/>
    <property type="match status" value="1"/>
</dbReference>
<reference evidence="2" key="2">
    <citation type="submission" date="2016-11" db="EMBL/GenBank/DDBJ databases">
        <authorList>
            <person name="Jaros S."/>
            <person name="Januszkiewicz K."/>
            <person name="Wedrychowicz H."/>
        </authorList>
    </citation>
    <scope>NUCLEOTIDE SEQUENCE [LARGE SCALE GENOMIC DNA]</scope>
    <source>
        <strain evidence="2">ACA-DC 1533</strain>
    </source>
</reference>
<proteinExistence type="predicted"/>
<sequence length="72" mass="8274">MKKEKNIEIVEEEKRINGILVSQLTLGKESIGTIRQDKKRYVVTFPNGEETHMSSRSAGIDALIREFHLHHS</sequence>
<name>A0A1K1KPU1_9LACO</name>
<evidence type="ECO:0000313" key="1">
    <source>
        <dbReference type="EMBL" id="HJE97885.1"/>
    </source>
</evidence>